<organism evidence="4 5">
    <name type="scientific">Acidovorax bellezanensis</name>
    <dbReference type="NCBI Taxonomy" id="2976702"/>
    <lineage>
        <taxon>Bacteria</taxon>
        <taxon>Pseudomonadati</taxon>
        <taxon>Pseudomonadota</taxon>
        <taxon>Betaproteobacteria</taxon>
        <taxon>Burkholderiales</taxon>
        <taxon>Comamonadaceae</taxon>
        <taxon>Acidovorax</taxon>
    </lineage>
</organism>
<keyword evidence="2" id="KW-0732">Signal</keyword>
<dbReference type="PROSITE" id="PS51318">
    <property type="entry name" value="TAT"/>
    <property type="match status" value="1"/>
</dbReference>
<dbReference type="SUPFAM" id="SSF53822">
    <property type="entry name" value="Periplasmic binding protein-like I"/>
    <property type="match status" value="1"/>
</dbReference>
<sequence length="412" mass="44700">MNTHSPLTRRLALQRAAATLALGGLGARTALAQKKYDVGASDSEVRLGMTMPYSGPGSAYGILGKVNEAYFAMINERGGIQGRKIKLITYDDQYSPPRTAEAVRRLVEQDEVLAVYGNLGSAPNAAIQRYMNTKKVPQILLSVGADRFNDPQGSPWTMPFMPSYIAEGRLYGRNIAQTLPKAKVAVLYQNDDFGKDLLKGLKSALAEKGGASVVAEASYELSDPTVDSQIIRLQASGADVFVNFSSARAAAQAIRKVYDIGWRPTQQYLSYVAAYVKATLEPAGLDKSKGILAMAFFKDPVQPRWAQDPGTKEFLAFMKKYAPQEDVSNAMAVFGYNLAQSMESVLRSAGDDLTRANVMKQATSFKGVALPMLLPGITLNNSATDFFPFSTLQLVQFNGSEFEPVGKTIAVK</sequence>
<dbReference type="CDD" id="cd06343">
    <property type="entry name" value="PBP1_ABC_ligand_binding-like"/>
    <property type="match status" value="1"/>
</dbReference>
<dbReference type="Proteomes" id="UP001525968">
    <property type="component" value="Unassembled WGS sequence"/>
</dbReference>
<comment type="caution">
    <text evidence="4">The sequence shown here is derived from an EMBL/GenBank/DDBJ whole genome shotgun (WGS) entry which is preliminary data.</text>
</comment>
<dbReference type="InterPro" id="IPR028081">
    <property type="entry name" value="Leu-bd"/>
</dbReference>
<gene>
    <name evidence="4" type="ORF">N0K08_09680</name>
</gene>
<name>A0ABT2PKA2_9BURK</name>
<evidence type="ECO:0000313" key="4">
    <source>
        <dbReference type="EMBL" id="MCT9810906.1"/>
    </source>
</evidence>
<evidence type="ECO:0000313" key="5">
    <source>
        <dbReference type="Proteomes" id="UP001525968"/>
    </source>
</evidence>
<dbReference type="InterPro" id="IPR028082">
    <property type="entry name" value="Peripla_BP_I"/>
</dbReference>
<dbReference type="Pfam" id="PF13458">
    <property type="entry name" value="Peripla_BP_6"/>
    <property type="match status" value="1"/>
</dbReference>
<dbReference type="PANTHER" id="PTHR47235">
    <property type="entry name" value="BLR6548 PROTEIN"/>
    <property type="match status" value="1"/>
</dbReference>
<dbReference type="Gene3D" id="3.40.50.2300">
    <property type="match status" value="2"/>
</dbReference>
<evidence type="ECO:0000256" key="1">
    <source>
        <dbReference type="ARBA" id="ARBA00010062"/>
    </source>
</evidence>
<feature type="domain" description="Leucine-binding protein" evidence="3">
    <location>
        <begin position="44"/>
        <end position="373"/>
    </location>
</feature>
<dbReference type="PANTHER" id="PTHR47235:SF1">
    <property type="entry name" value="BLR6548 PROTEIN"/>
    <property type="match status" value="1"/>
</dbReference>
<accession>A0ABT2PKA2</accession>
<proteinExistence type="inferred from homology"/>
<evidence type="ECO:0000259" key="3">
    <source>
        <dbReference type="Pfam" id="PF13458"/>
    </source>
</evidence>
<evidence type="ECO:0000256" key="2">
    <source>
        <dbReference type="ARBA" id="ARBA00022729"/>
    </source>
</evidence>
<reference evidence="4 5" key="1">
    <citation type="submission" date="2022-09" db="EMBL/GenBank/DDBJ databases">
        <title>Draft genome of isolate Be4.</title>
        <authorList>
            <person name="Sanchez-Castro I."/>
            <person name="Martinez-Rodriguez P."/>
            <person name="Descostes M."/>
            <person name="Merroun M."/>
        </authorList>
    </citation>
    <scope>NUCLEOTIDE SEQUENCE [LARGE SCALE GENOMIC DNA]</scope>
    <source>
        <strain evidence="4 5">Be4</strain>
    </source>
</reference>
<dbReference type="InterPro" id="IPR006311">
    <property type="entry name" value="TAT_signal"/>
</dbReference>
<protein>
    <submittedName>
        <fullName evidence="4">ABC transporter substrate-binding protein</fullName>
    </submittedName>
</protein>
<dbReference type="RefSeq" id="WP_261500055.1">
    <property type="nucleotide sequence ID" value="NZ_JAODYH010000004.1"/>
</dbReference>
<keyword evidence="5" id="KW-1185">Reference proteome</keyword>
<dbReference type="EMBL" id="JAODYH010000004">
    <property type="protein sequence ID" value="MCT9810906.1"/>
    <property type="molecule type" value="Genomic_DNA"/>
</dbReference>
<comment type="similarity">
    <text evidence="1">Belongs to the leucine-binding protein family.</text>
</comment>